<accession>A0A6J5LA66</accession>
<keyword evidence="1" id="KW-0812">Transmembrane</keyword>
<reference evidence="2" key="1">
    <citation type="submission" date="2020-04" db="EMBL/GenBank/DDBJ databases">
        <authorList>
            <person name="Chiriac C."/>
            <person name="Salcher M."/>
            <person name="Ghai R."/>
            <person name="Kavagutti S V."/>
        </authorList>
    </citation>
    <scope>NUCLEOTIDE SEQUENCE</scope>
</reference>
<protein>
    <submittedName>
        <fullName evidence="2">Uncharacterized protein</fullName>
    </submittedName>
</protein>
<keyword evidence="1" id="KW-0472">Membrane</keyword>
<proteinExistence type="predicted"/>
<sequence length="235" mass="26484">MKKIVRLTESDLTRIVKRIIRENEEQQITDEVTNIILNNISKEDLLTLGKLYNSLGEDEFKYVAEDVVDSVIEGETVSEAIGFSKRGITVDTESEKDKLDVTKIITRLATTVLSLMTGAVTINTLNPQHQDIDSAMVAGIITAALVGTNLLTRIPHKIGTKPLSNKLKKSRMVALVDFELKNFDNPKNTLIDDVIKHLMGKGIPETVTRQFIEDWEETNNIKFKRPPEKRVKRAK</sequence>
<gene>
    <name evidence="2" type="ORF">UFOVP117_273</name>
</gene>
<feature type="transmembrane region" description="Helical" evidence="1">
    <location>
        <begin position="104"/>
        <end position="122"/>
    </location>
</feature>
<name>A0A6J5LA66_9CAUD</name>
<feature type="transmembrane region" description="Helical" evidence="1">
    <location>
        <begin position="134"/>
        <end position="152"/>
    </location>
</feature>
<evidence type="ECO:0000313" key="2">
    <source>
        <dbReference type="EMBL" id="CAB4130136.1"/>
    </source>
</evidence>
<organism evidence="2">
    <name type="scientific">uncultured Caudovirales phage</name>
    <dbReference type="NCBI Taxonomy" id="2100421"/>
    <lineage>
        <taxon>Viruses</taxon>
        <taxon>Duplodnaviria</taxon>
        <taxon>Heunggongvirae</taxon>
        <taxon>Uroviricota</taxon>
        <taxon>Caudoviricetes</taxon>
        <taxon>Peduoviridae</taxon>
        <taxon>Maltschvirus</taxon>
        <taxon>Maltschvirus maltsch</taxon>
    </lineage>
</organism>
<evidence type="ECO:0000256" key="1">
    <source>
        <dbReference type="SAM" id="Phobius"/>
    </source>
</evidence>
<keyword evidence="1" id="KW-1133">Transmembrane helix</keyword>
<dbReference type="EMBL" id="LR796235">
    <property type="protein sequence ID" value="CAB4130136.1"/>
    <property type="molecule type" value="Genomic_DNA"/>
</dbReference>